<dbReference type="AlphaFoldDB" id="A0A919ENX4"/>
<evidence type="ECO:0000313" key="1">
    <source>
        <dbReference type="EMBL" id="GHG07880.1"/>
    </source>
</evidence>
<organism evidence="1 2">
    <name type="scientific">Thalassotalea marina</name>
    <dbReference type="NCBI Taxonomy" id="1673741"/>
    <lineage>
        <taxon>Bacteria</taxon>
        <taxon>Pseudomonadati</taxon>
        <taxon>Pseudomonadota</taxon>
        <taxon>Gammaproteobacteria</taxon>
        <taxon>Alteromonadales</taxon>
        <taxon>Colwelliaceae</taxon>
        <taxon>Thalassotalea</taxon>
    </lineage>
</organism>
<dbReference type="EMBL" id="BNCK01000016">
    <property type="protein sequence ID" value="GHG07880.1"/>
    <property type="molecule type" value="Genomic_DNA"/>
</dbReference>
<proteinExistence type="predicted"/>
<gene>
    <name evidence="1" type="ORF">GCM10017161_42060</name>
</gene>
<accession>A0A919ENX4</accession>
<protein>
    <submittedName>
        <fullName evidence="1">Uncharacterized protein</fullName>
    </submittedName>
</protein>
<name>A0A919ENX4_9GAMM</name>
<keyword evidence="2" id="KW-1185">Reference proteome</keyword>
<comment type="caution">
    <text evidence="1">The sequence shown here is derived from an EMBL/GenBank/DDBJ whole genome shotgun (WGS) entry which is preliminary data.</text>
</comment>
<dbReference type="RefSeq" id="WP_189774865.1">
    <property type="nucleotide sequence ID" value="NZ_BNCK01000016.1"/>
</dbReference>
<sequence length="110" mass="12570">MPLTPDHIHEERSEAIKNSFMGCEFFQLKVGWPVSSDSAHIELIQEGTGSFLELTKILDSNEHLRTVTIWIKGGKHLKTTKHKRRLFWLGGDNISKLKAKEILHAAKPRI</sequence>
<reference evidence="1" key="2">
    <citation type="submission" date="2020-09" db="EMBL/GenBank/DDBJ databases">
        <authorList>
            <person name="Sun Q."/>
            <person name="Kim S."/>
        </authorList>
    </citation>
    <scope>NUCLEOTIDE SEQUENCE</scope>
    <source>
        <strain evidence="1">KCTC 42731</strain>
    </source>
</reference>
<evidence type="ECO:0000313" key="2">
    <source>
        <dbReference type="Proteomes" id="UP000623842"/>
    </source>
</evidence>
<dbReference type="Proteomes" id="UP000623842">
    <property type="component" value="Unassembled WGS sequence"/>
</dbReference>
<reference evidence="1" key="1">
    <citation type="journal article" date="2014" name="Int. J. Syst. Evol. Microbiol.">
        <title>Complete genome sequence of Corynebacterium casei LMG S-19264T (=DSM 44701T), isolated from a smear-ripened cheese.</title>
        <authorList>
            <consortium name="US DOE Joint Genome Institute (JGI-PGF)"/>
            <person name="Walter F."/>
            <person name="Albersmeier A."/>
            <person name="Kalinowski J."/>
            <person name="Ruckert C."/>
        </authorList>
    </citation>
    <scope>NUCLEOTIDE SEQUENCE</scope>
    <source>
        <strain evidence="1">KCTC 42731</strain>
    </source>
</reference>